<dbReference type="GO" id="GO:0045150">
    <property type="term" value="P:acetoin catabolic process"/>
    <property type="evidence" value="ECO:0007669"/>
    <property type="project" value="UniProtKB-UniPathway"/>
</dbReference>
<protein>
    <recommendedName>
        <fullName evidence="3">Acetoin utilization protein AcuC</fullName>
    </recommendedName>
</protein>
<evidence type="ECO:0000256" key="2">
    <source>
        <dbReference type="ARBA" id="ARBA00005947"/>
    </source>
</evidence>
<dbReference type="CDD" id="cd09994">
    <property type="entry name" value="HDAC_AcuC_like"/>
    <property type="match status" value="1"/>
</dbReference>
<comment type="similarity">
    <text evidence="2">Belongs to the histone deacetylase family.</text>
</comment>
<evidence type="ECO:0000256" key="3">
    <source>
        <dbReference type="ARBA" id="ARBA00020218"/>
    </source>
</evidence>
<name>A0A8J3FR31_9ACTN</name>
<feature type="region of interest" description="Disordered" evidence="5">
    <location>
        <begin position="338"/>
        <end position="366"/>
    </location>
</feature>
<dbReference type="InterPro" id="IPR023801">
    <property type="entry name" value="His_deacetylse_dom"/>
</dbReference>
<reference evidence="7" key="1">
    <citation type="journal article" date="2014" name="Int. J. Syst. Evol. Microbiol.">
        <title>Complete genome sequence of Corynebacterium casei LMG S-19264T (=DSM 44701T), isolated from a smear-ripened cheese.</title>
        <authorList>
            <consortium name="US DOE Joint Genome Institute (JGI-PGF)"/>
            <person name="Walter F."/>
            <person name="Albersmeier A."/>
            <person name="Kalinowski J."/>
            <person name="Ruckert C."/>
        </authorList>
    </citation>
    <scope>NUCLEOTIDE SEQUENCE</scope>
    <source>
        <strain evidence="7">CGMCC 4.7299</strain>
    </source>
</reference>
<evidence type="ECO:0000256" key="5">
    <source>
        <dbReference type="SAM" id="MobiDB-lite"/>
    </source>
</evidence>
<dbReference type="RefSeq" id="WP_189082336.1">
    <property type="nucleotide sequence ID" value="NZ_BMMX01000043.1"/>
</dbReference>
<sequence length="394" mass="41825">MAESTTAVVWDKALLDYDMGDHPLDPVRVELTMALARELGVLDRPGVRMLTPHPADDAALTRIHRADYLDAVRAAPADPFFSGWGLNTPDNPVFEGMHEASARICGATIAAAEAVWHGAAQRAVNVAGGLHHAMAARASGFCVYNDPAVAIARLLDLGAQRIAYLDVDVHHGDGVQAAFYHDPRVLTVSLHESPLTLFPGTGFPTEVGGAGAEGTAVNVPLPPGTGDAGWLRAFHAIVPSVVRAYAPEIVVSQCGADGHRLDPLADLRLTVDGQRAAYIAMRRLADEVCDGRWVVTGGGGYALVEVVPRAWTHLLAVATGEPLPPGTPTPPEWRRLAAQRRPGTDVPADLSDGAEPPAERWQPGTTPDAIDKAILATRTAVFPWHGLDPHDARD</sequence>
<gene>
    <name evidence="7" type="primary">acuC</name>
    <name evidence="7" type="ORF">GCM10012284_56210</name>
</gene>
<organism evidence="7 8">
    <name type="scientific">Mangrovihabitans endophyticus</name>
    <dbReference type="NCBI Taxonomy" id="1751298"/>
    <lineage>
        <taxon>Bacteria</taxon>
        <taxon>Bacillati</taxon>
        <taxon>Actinomycetota</taxon>
        <taxon>Actinomycetes</taxon>
        <taxon>Micromonosporales</taxon>
        <taxon>Micromonosporaceae</taxon>
        <taxon>Mangrovihabitans</taxon>
    </lineage>
</organism>
<dbReference type="InterPro" id="IPR003085">
    <property type="entry name" value="AcuC"/>
</dbReference>
<comment type="caution">
    <text evidence="7">The sequence shown here is derived from an EMBL/GenBank/DDBJ whole genome shotgun (WGS) entry which is preliminary data.</text>
</comment>
<dbReference type="EMBL" id="BMMX01000043">
    <property type="protein sequence ID" value="GGL14175.1"/>
    <property type="molecule type" value="Genomic_DNA"/>
</dbReference>
<feature type="domain" description="Histone deacetylase" evidence="6">
    <location>
        <begin position="22"/>
        <end position="316"/>
    </location>
</feature>
<reference evidence="7" key="2">
    <citation type="submission" date="2020-09" db="EMBL/GenBank/DDBJ databases">
        <authorList>
            <person name="Sun Q."/>
            <person name="Zhou Y."/>
        </authorList>
    </citation>
    <scope>NUCLEOTIDE SEQUENCE</scope>
    <source>
        <strain evidence="7">CGMCC 4.7299</strain>
    </source>
</reference>
<evidence type="ECO:0000313" key="7">
    <source>
        <dbReference type="EMBL" id="GGL14175.1"/>
    </source>
</evidence>
<dbReference type="PANTHER" id="PTHR10625:SF10">
    <property type="entry name" value="HISTONE DEACETYLASE HDAC1"/>
    <property type="match status" value="1"/>
</dbReference>
<evidence type="ECO:0000256" key="1">
    <source>
        <dbReference type="ARBA" id="ARBA00005101"/>
    </source>
</evidence>
<evidence type="ECO:0000313" key="8">
    <source>
        <dbReference type="Proteomes" id="UP000656042"/>
    </source>
</evidence>
<dbReference type="InterPro" id="IPR000286">
    <property type="entry name" value="HDACs"/>
</dbReference>
<evidence type="ECO:0000259" key="6">
    <source>
        <dbReference type="Pfam" id="PF00850"/>
    </source>
</evidence>
<dbReference type="AlphaFoldDB" id="A0A8J3FR31"/>
<dbReference type="PANTHER" id="PTHR10625">
    <property type="entry name" value="HISTONE DEACETYLASE HDAC1-RELATED"/>
    <property type="match status" value="1"/>
</dbReference>
<dbReference type="SUPFAM" id="SSF52768">
    <property type="entry name" value="Arginase/deacetylase"/>
    <property type="match status" value="1"/>
</dbReference>
<dbReference type="Proteomes" id="UP000656042">
    <property type="component" value="Unassembled WGS sequence"/>
</dbReference>
<dbReference type="PRINTS" id="PR01270">
    <property type="entry name" value="HDASUPER"/>
</dbReference>
<dbReference type="UniPathway" id="UPA00040"/>
<dbReference type="InterPro" id="IPR023696">
    <property type="entry name" value="Ureohydrolase_dom_sf"/>
</dbReference>
<proteinExistence type="inferred from homology"/>
<dbReference type="PRINTS" id="PR01272">
    <property type="entry name" value="ACUCPROTEIN"/>
</dbReference>
<evidence type="ECO:0000256" key="4">
    <source>
        <dbReference type="ARBA" id="ARBA00022627"/>
    </source>
</evidence>
<accession>A0A8J3FR31</accession>
<comment type="pathway">
    <text evidence="1">Ketone degradation; acetoin degradation.</text>
</comment>
<dbReference type="InterPro" id="IPR037138">
    <property type="entry name" value="His_deacetylse_dom_sf"/>
</dbReference>
<keyword evidence="4" id="KW-0006">Acetoin catabolism</keyword>
<dbReference type="GO" id="GO:0040029">
    <property type="term" value="P:epigenetic regulation of gene expression"/>
    <property type="evidence" value="ECO:0007669"/>
    <property type="project" value="TreeGrafter"/>
</dbReference>
<keyword evidence="8" id="KW-1185">Reference proteome</keyword>
<dbReference type="Gene3D" id="3.40.800.20">
    <property type="entry name" value="Histone deacetylase domain"/>
    <property type="match status" value="1"/>
</dbReference>
<dbReference type="Pfam" id="PF00850">
    <property type="entry name" value="Hist_deacetyl"/>
    <property type="match status" value="1"/>
</dbReference>
<dbReference type="GO" id="GO:0004407">
    <property type="term" value="F:histone deacetylase activity"/>
    <property type="evidence" value="ECO:0007669"/>
    <property type="project" value="TreeGrafter"/>
</dbReference>